<dbReference type="EMBL" id="CAJOBI010351736">
    <property type="protein sequence ID" value="CAF5221637.1"/>
    <property type="molecule type" value="Genomic_DNA"/>
</dbReference>
<dbReference type="AlphaFoldDB" id="A0A8S3JNS7"/>
<evidence type="ECO:0000256" key="1">
    <source>
        <dbReference type="SAM" id="MobiDB-lite"/>
    </source>
</evidence>
<organism evidence="2 3">
    <name type="scientific">Rotaria magnacalcarata</name>
    <dbReference type="NCBI Taxonomy" id="392030"/>
    <lineage>
        <taxon>Eukaryota</taxon>
        <taxon>Metazoa</taxon>
        <taxon>Spiralia</taxon>
        <taxon>Gnathifera</taxon>
        <taxon>Rotifera</taxon>
        <taxon>Eurotatoria</taxon>
        <taxon>Bdelloidea</taxon>
        <taxon>Philodinida</taxon>
        <taxon>Philodinidae</taxon>
        <taxon>Rotaria</taxon>
    </lineage>
</organism>
<feature type="non-terminal residue" evidence="2">
    <location>
        <position position="28"/>
    </location>
</feature>
<evidence type="ECO:0000313" key="3">
    <source>
        <dbReference type="Proteomes" id="UP000676336"/>
    </source>
</evidence>
<accession>A0A8S3JNS7</accession>
<feature type="region of interest" description="Disordered" evidence="1">
    <location>
        <begin position="1"/>
        <end position="28"/>
    </location>
</feature>
<sequence length="28" mass="3115">MDSNNDKVESLTITPLDPQEESKIPDAQ</sequence>
<reference evidence="2" key="1">
    <citation type="submission" date="2021-02" db="EMBL/GenBank/DDBJ databases">
        <authorList>
            <person name="Nowell W R."/>
        </authorList>
    </citation>
    <scope>NUCLEOTIDE SEQUENCE</scope>
</reference>
<name>A0A8S3JNS7_9BILA</name>
<dbReference type="Proteomes" id="UP000676336">
    <property type="component" value="Unassembled WGS sequence"/>
</dbReference>
<comment type="caution">
    <text evidence="2">The sequence shown here is derived from an EMBL/GenBank/DDBJ whole genome shotgun (WGS) entry which is preliminary data.</text>
</comment>
<proteinExistence type="predicted"/>
<evidence type="ECO:0000313" key="2">
    <source>
        <dbReference type="EMBL" id="CAF5221637.1"/>
    </source>
</evidence>
<gene>
    <name evidence="2" type="ORF">SMN809_LOCUS82461</name>
</gene>
<protein>
    <submittedName>
        <fullName evidence="2">Uncharacterized protein</fullName>
    </submittedName>
</protein>